<accession>A0A1C3NWP0</accession>
<evidence type="ECO:0000313" key="1">
    <source>
        <dbReference type="EMBL" id="SBW21102.1"/>
    </source>
</evidence>
<proteinExistence type="predicted"/>
<evidence type="ECO:0000313" key="2">
    <source>
        <dbReference type="Proteomes" id="UP000199013"/>
    </source>
</evidence>
<protein>
    <submittedName>
        <fullName evidence="1">Uncharacterized protein</fullName>
    </submittedName>
</protein>
<organism evidence="1 2">
    <name type="scientific">Candidatus Protofrankia californiensis</name>
    <dbReference type="NCBI Taxonomy" id="1839754"/>
    <lineage>
        <taxon>Bacteria</taxon>
        <taxon>Bacillati</taxon>
        <taxon>Actinomycetota</taxon>
        <taxon>Actinomycetes</taxon>
        <taxon>Frankiales</taxon>
        <taxon>Frankiaceae</taxon>
        <taxon>Protofrankia</taxon>
    </lineage>
</organism>
<reference evidence="2" key="1">
    <citation type="submission" date="2016-02" db="EMBL/GenBank/DDBJ databases">
        <authorList>
            <person name="Wibberg D."/>
        </authorList>
    </citation>
    <scope>NUCLEOTIDE SEQUENCE [LARGE SCALE GENOMIC DNA]</scope>
</reference>
<sequence>MRQPTSGSMTPAETQFAEALVSLVDYTGRVLLTGLADSSPYYVEDKAGTLAVVAGRVADLAGEAARGRGSTRIRMDVVARAVAAWSQTYTAGRLLFPRQDRRPETGR</sequence>
<dbReference type="AlphaFoldDB" id="A0A1C3NWP0"/>
<dbReference type="Proteomes" id="UP000199013">
    <property type="component" value="Unassembled WGS sequence"/>
</dbReference>
<keyword evidence="2" id="KW-1185">Reference proteome</keyword>
<dbReference type="EMBL" id="FLUV01000792">
    <property type="protein sequence ID" value="SBW21102.1"/>
    <property type="molecule type" value="Genomic_DNA"/>
</dbReference>
<gene>
    <name evidence="1" type="ORF">FDG2_1902</name>
</gene>
<name>A0A1C3NWP0_9ACTN</name>